<keyword evidence="5 7" id="KW-0436">Ligase</keyword>
<keyword evidence="12" id="KW-0328">Glycosyltransferase</keyword>
<evidence type="ECO:0000256" key="2">
    <source>
        <dbReference type="ARBA" id="ARBA00010897"/>
    </source>
</evidence>
<organism evidence="12 13">
    <name type="scientific">Sphingomonas horti</name>
    <dbReference type="NCBI Taxonomy" id="2682842"/>
    <lineage>
        <taxon>Bacteria</taxon>
        <taxon>Pseudomonadati</taxon>
        <taxon>Pseudomonadota</taxon>
        <taxon>Alphaproteobacteria</taxon>
        <taxon>Sphingomonadales</taxon>
        <taxon>Sphingomonadaceae</taxon>
        <taxon>Sphingomonas</taxon>
    </lineage>
</organism>
<dbReference type="PIRSF" id="PIRSF000484">
    <property type="entry name" value="NAPRT"/>
    <property type="match status" value="1"/>
</dbReference>
<evidence type="ECO:0000256" key="4">
    <source>
        <dbReference type="ARBA" id="ARBA00022553"/>
    </source>
</evidence>
<comment type="pathway">
    <text evidence="1 7 8">Cofactor biosynthesis; NAD(+) biosynthesis; nicotinate D-ribonucleotide from nicotinate: step 1/1.</text>
</comment>
<keyword evidence="6 7" id="KW-0662">Pyridine nucleotide biosynthesis</keyword>
<gene>
    <name evidence="7 12" type="primary">pncB</name>
    <name evidence="12" type="ORF">GON01_09685</name>
</gene>
<evidence type="ECO:0000259" key="10">
    <source>
        <dbReference type="Pfam" id="PF04095"/>
    </source>
</evidence>
<dbReference type="UniPathway" id="UPA00253">
    <property type="reaction ID" value="UER00457"/>
</dbReference>
<feature type="modified residue" description="Phosphohistidine; by autocatalysis" evidence="7">
    <location>
        <position position="256"/>
    </location>
</feature>
<dbReference type="InterPro" id="IPR007229">
    <property type="entry name" value="Nic_PRibTrfase-Fam"/>
</dbReference>
<dbReference type="PANTHER" id="PTHR11098">
    <property type="entry name" value="NICOTINATE PHOSPHORIBOSYLTRANSFERASE"/>
    <property type="match status" value="1"/>
</dbReference>
<dbReference type="InterPro" id="IPR041525">
    <property type="entry name" value="N/Namide_PRibTrfase"/>
</dbReference>
<evidence type="ECO:0000256" key="5">
    <source>
        <dbReference type="ARBA" id="ARBA00022598"/>
    </source>
</evidence>
<evidence type="ECO:0000259" key="11">
    <source>
        <dbReference type="Pfam" id="PF17767"/>
    </source>
</evidence>
<dbReference type="AlphaFoldDB" id="A0A6I4J1P7"/>
<comment type="catalytic activity">
    <reaction evidence="7 8">
        <text>5-phospho-alpha-D-ribose 1-diphosphate + nicotinate + ATP + H2O = nicotinate beta-D-ribonucleotide + ADP + phosphate + diphosphate</text>
        <dbReference type="Rhea" id="RHEA:36163"/>
        <dbReference type="ChEBI" id="CHEBI:15377"/>
        <dbReference type="ChEBI" id="CHEBI:30616"/>
        <dbReference type="ChEBI" id="CHEBI:32544"/>
        <dbReference type="ChEBI" id="CHEBI:33019"/>
        <dbReference type="ChEBI" id="CHEBI:43474"/>
        <dbReference type="ChEBI" id="CHEBI:57502"/>
        <dbReference type="ChEBI" id="CHEBI:58017"/>
        <dbReference type="ChEBI" id="CHEBI:456216"/>
        <dbReference type="EC" id="6.3.4.21"/>
    </reaction>
</comment>
<comment type="similarity">
    <text evidence="2 7 8">Belongs to the NAPRTase family.</text>
</comment>
<dbReference type="InterPro" id="IPR040727">
    <property type="entry name" value="NAPRTase_N"/>
</dbReference>
<proteinExistence type="inferred from homology"/>
<dbReference type="InterPro" id="IPR036068">
    <property type="entry name" value="Nicotinate_pribotase-like_C"/>
</dbReference>
<reference evidence="12 13" key="1">
    <citation type="submission" date="2019-12" db="EMBL/GenBank/DDBJ databases">
        <authorList>
            <person name="Huq M.A."/>
        </authorList>
    </citation>
    <scope>NUCLEOTIDE SEQUENCE [LARGE SCALE GENOMIC DNA]</scope>
    <source>
        <strain evidence="12 13">MAH-20</strain>
    </source>
</reference>
<dbReference type="Proteomes" id="UP000441389">
    <property type="component" value="Unassembled WGS sequence"/>
</dbReference>
<dbReference type="EC" id="6.3.4.21" evidence="3 7"/>
<dbReference type="Gene3D" id="3.20.140.10">
    <property type="entry name" value="nicotinate phosphoribosyltransferase"/>
    <property type="match status" value="1"/>
</dbReference>
<evidence type="ECO:0000256" key="8">
    <source>
        <dbReference type="RuleBase" id="RU003838"/>
    </source>
</evidence>
<comment type="caution">
    <text evidence="12">The sequence shown here is derived from an EMBL/GenBank/DDBJ whole genome shotgun (WGS) entry which is preliminary data.</text>
</comment>
<keyword evidence="4 7" id="KW-0597">Phosphoprotein</keyword>
<protein>
    <recommendedName>
        <fullName evidence="3 7">Nicotinate phosphoribosyltransferase</fullName>
        <shortName evidence="7">NAPRTase</shortName>
        <ecNumber evidence="3 7">6.3.4.21</ecNumber>
    </recommendedName>
</protein>
<dbReference type="InterPro" id="IPR006406">
    <property type="entry name" value="Nic_PRibTrfase"/>
</dbReference>
<dbReference type="PANTHER" id="PTHR11098:SF1">
    <property type="entry name" value="NICOTINATE PHOSPHORIBOSYLTRANSFERASE"/>
    <property type="match status" value="1"/>
</dbReference>
<feature type="region of interest" description="Disordered" evidence="9">
    <location>
        <begin position="1"/>
        <end position="21"/>
    </location>
</feature>
<sequence length="444" mass="49483">MGDHRAQRRQGAGSGTGAGQVPRPACRRCGLVSGRPIVETLLDTDFYKWLMLQLIRRLHPDVRTEWALINRTRSVRLAEQIDIGELREQLDHVRTLPLAPAERAWLGRLCFDDMCPILEPGFLDWAERLRLPAYELAVRDCQVDLRFDGPWAETTLWEIAALAIVNELRSRAALRGVDARSLYAGARERLRAKASRLAAIPDLMLSDFGTRRRHGRDWQEDCILTLRDALGSRLVGTSNALFAMRHGLEPIGTNGHELPMTLAALAPDDDALARSPYLVLEEWDQLYGGRLLVALPDTFGTRAFLRDAPAWVADWTGFRPDSAPPVEAGEEIIAWWRRHGVDPAGKRLIFADALDVDAIERLHGHFAARVRTSFGWGTDLTNDTGSADPRLMPLSLVCKVTAANGRPAVKLSDNPAKALGPPAEVARYLRVFGSEGMIERSLRY</sequence>
<evidence type="ECO:0000256" key="1">
    <source>
        <dbReference type="ARBA" id="ARBA00004952"/>
    </source>
</evidence>
<dbReference type="GO" id="GO:0034355">
    <property type="term" value="P:NAD+ biosynthetic process via the salvage pathway"/>
    <property type="evidence" value="ECO:0007669"/>
    <property type="project" value="TreeGrafter"/>
</dbReference>
<evidence type="ECO:0000256" key="3">
    <source>
        <dbReference type="ARBA" id="ARBA00013236"/>
    </source>
</evidence>
<dbReference type="GO" id="GO:0005829">
    <property type="term" value="C:cytosol"/>
    <property type="evidence" value="ECO:0007669"/>
    <property type="project" value="TreeGrafter"/>
</dbReference>
<dbReference type="Pfam" id="PF04095">
    <property type="entry name" value="NAPRTase"/>
    <property type="match status" value="1"/>
</dbReference>
<dbReference type="SUPFAM" id="SSF54675">
    <property type="entry name" value="Nicotinate/Quinolinate PRTase N-terminal domain-like"/>
    <property type="match status" value="1"/>
</dbReference>
<dbReference type="GO" id="GO:0016757">
    <property type="term" value="F:glycosyltransferase activity"/>
    <property type="evidence" value="ECO:0007669"/>
    <property type="project" value="UniProtKB-KW"/>
</dbReference>
<keyword evidence="12" id="KW-0808">Transferase</keyword>
<keyword evidence="13" id="KW-1185">Reference proteome</keyword>
<dbReference type="SUPFAM" id="SSF51690">
    <property type="entry name" value="Nicotinate/Quinolinate PRTase C-terminal domain-like"/>
    <property type="match status" value="1"/>
</dbReference>
<comment type="function">
    <text evidence="7 8">Catalyzes the synthesis of beta-nicotinate D-ribonucleotide from nicotinate and 5-phospho-D-ribose 1-phosphate at the expense of ATP.</text>
</comment>
<dbReference type="Pfam" id="PF17767">
    <property type="entry name" value="NAPRTase_N"/>
    <property type="match status" value="1"/>
</dbReference>
<dbReference type="NCBIfam" id="TIGR01514">
    <property type="entry name" value="NAPRTase"/>
    <property type="match status" value="1"/>
</dbReference>
<feature type="domain" description="Nicotinate phosphoribosyltransferase N-terminal" evidence="11">
    <location>
        <begin position="42"/>
        <end position="166"/>
    </location>
</feature>
<dbReference type="NCBIfam" id="NF003704">
    <property type="entry name" value="PRK05321.1"/>
    <property type="match status" value="1"/>
</dbReference>
<comment type="PTM">
    <text evidence="7 8">Transiently phosphorylated on a His residue during the reaction cycle. Phosphorylation strongly increases the affinity for substrates and increases the rate of nicotinate D-ribonucleotide production. Dephosphorylation regenerates the low-affinity form of the enzyme, leading to product release.</text>
</comment>
<evidence type="ECO:0000313" key="12">
    <source>
        <dbReference type="EMBL" id="MVO78204.1"/>
    </source>
</evidence>
<feature type="domain" description="Nicotinate/nicotinamide phosphoribosyltransferase" evidence="10">
    <location>
        <begin position="205"/>
        <end position="432"/>
    </location>
</feature>
<dbReference type="EMBL" id="WQMS01000013">
    <property type="protein sequence ID" value="MVO78204.1"/>
    <property type="molecule type" value="Genomic_DNA"/>
</dbReference>
<accession>A0A6I4J1P7</accession>
<evidence type="ECO:0000313" key="13">
    <source>
        <dbReference type="Proteomes" id="UP000441389"/>
    </source>
</evidence>
<evidence type="ECO:0000256" key="6">
    <source>
        <dbReference type="ARBA" id="ARBA00022642"/>
    </source>
</evidence>
<dbReference type="GO" id="GO:0004516">
    <property type="term" value="F:nicotinate phosphoribosyltransferase activity"/>
    <property type="evidence" value="ECO:0007669"/>
    <property type="project" value="UniProtKB-UniRule"/>
</dbReference>
<evidence type="ECO:0000256" key="9">
    <source>
        <dbReference type="SAM" id="MobiDB-lite"/>
    </source>
</evidence>
<dbReference type="HAMAP" id="MF_00570">
    <property type="entry name" value="NAPRTase"/>
    <property type="match status" value="1"/>
</dbReference>
<evidence type="ECO:0000256" key="7">
    <source>
        <dbReference type="HAMAP-Rule" id="MF_00570"/>
    </source>
</evidence>
<name>A0A6I4J1P7_9SPHN</name>